<keyword evidence="3" id="KW-1185">Reference proteome</keyword>
<dbReference type="GO" id="GO:0016491">
    <property type="term" value="F:oxidoreductase activity"/>
    <property type="evidence" value="ECO:0007669"/>
    <property type="project" value="InterPro"/>
</dbReference>
<dbReference type="AlphaFoldDB" id="A0A1I2YHB3"/>
<dbReference type="EMBL" id="FOOX01000021">
    <property type="protein sequence ID" value="SFH24827.1"/>
    <property type="molecule type" value="Genomic_DNA"/>
</dbReference>
<dbReference type="InterPro" id="IPR023753">
    <property type="entry name" value="FAD/NAD-binding_dom"/>
</dbReference>
<dbReference type="InterPro" id="IPR036188">
    <property type="entry name" value="FAD/NAD-bd_sf"/>
</dbReference>
<feature type="domain" description="FAD/NAD(P)-binding" evidence="1">
    <location>
        <begin position="1"/>
        <end position="273"/>
    </location>
</feature>
<accession>A0A1I2YHB3</accession>
<sequence>MAAARTLQQGLSDQHKVILIEQHSELYFQPSLLWLMVGRRKILDITRKTRQMQASSASVICSEARTVNISKKTVKTTDDQTFSFDQLILATGAMATKANTKELASAGYNLYTVDGALAINSAIKSFRGGEIVLVVTSLPHKCPPAVYEAAFLLKEWFSKAGNREDVNISIHTPEVIPLQQAGTKVGQALSEKLQKQKINLYTEQRFKNVDPVQQIIHFESGEVPYDLLIYIPRHVAPEVISDSGLADETGWISVDPFTLETCYKDIYAIGDVNHILLPSGLAMPKAGAFAHFQSQVVADNILKKLEHKPPARFFGGKSACMIETGSTAFALWGNLYKQNPSFIVLPENRFWLSGKWFVERVWLYEHS</sequence>
<gene>
    <name evidence="2" type="ORF">SAMN05660649_04409</name>
</gene>
<dbReference type="STRING" id="341036.SAMN05660649_04409"/>
<dbReference type="Gene3D" id="3.50.50.60">
    <property type="entry name" value="FAD/NAD(P)-binding domain"/>
    <property type="match status" value="2"/>
</dbReference>
<name>A0A1I2YHB3_9FIRM</name>
<dbReference type="SUPFAM" id="SSF51905">
    <property type="entry name" value="FAD/NAD(P)-binding domain"/>
    <property type="match status" value="2"/>
</dbReference>
<dbReference type="InterPro" id="IPR052541">
    <property type="entry name" value="SQRD"/>
</dbReference>
<dbReference type="Pfam" id="PF07992">
    <property type="entry name" value="Pyr_redox_2"/>
    <property type="match status" value="1"/>
</dbReference>
<protein>
    <submittedName>
        <fullName evidence="2">Sulfide:quinone oxidoreductase</fullName>
    </submittedName>
</protein>
<organism evidence="2 3">
    <name type="scientific">Desulfotruncus arcticus DSM 17038</name>
    <dbReference type="NCBI Taxonomy" id="1121424"/>
    <lineage>
        <taxon>Bacteria</taxon>
        <taxon>Bacillati</taxon>
        <taxon>Bacillota</taxon>
        <taxon>Clostridia</taxon>
        <taxon>Eubacteriales</taxon>
        <taxon>Desulfallaceae</taxon>
        <taxon>Desulfotruncus</taxon>
    </lineage>
</organism>
<evidence type="ECO:0000313" key="3">
    <source>
        <dbReference type="Proteomes" id="UP000199337"/>
    </source>
</evidence>
<evidence type="ECO:0000259" key="1">
    <source>
        <dbReference type="Pfam" id="PF07992"/>
    </source>
</evidence>
<evidence type="ECO:0000313" key="2">
    <source>
        <dbReference type="EMBL" id="SFH24827.1"/>
    </source>
</evidence>
<proteinExistence type="predicted"/>
<reference evidence="3" key="1">
    <citation type="submission" date="2016-10" db="EMBL/GenBank/DDBJ databases">
        <authorList>
            <person name="Varghese N."/>
            <person name="Submissions S."/>
        </authorList>
    </citation>
    <scope>NUCLEOTIDE SEQUENCE [LARGE SCALE GENOMIC DNA]</scope>
    <source>
        <strain evidence="3">DSM 17038</strain>
    </source>
</reference>
<dbReference type="PANTHER" id="PTHR43755">
    <property type="match status" value="1"/>
</dbReference>
<dbReference type="Proteomes" id="UP000199337">
    <property type="component" value="Unassembled WGS sequence"/>
</dbReference>
<dbReference type="PANTHER" id="PTHR43755:SF1">
    <property type="entry name" value="FAD-DEPENDENT PYRIDINE NUCLEOTIDE-DISULPHIDE OXIDOREDUCTASE"/>
    <property type="match status" value="1"/>
</dbReference>